<organism evidence="1 2">
    <name type="scientific">Brasilonema bromeliae SPC951</name>
    <dbReference type="NCBI Taxonomy" id="385972"/>
    <lineage>
        <taxon>Bacteria</taxon>
        <taxon>Bacillati</taxon>
        <taxon>Cyanobacteriota</taxon>
        <taxon>Cyanophyceae</taxon>
        <taxon>Nostocales</taxon>
        <taxon>Scytonemataceae</taxon>
        <taxon>Brasilonema</taxon>
        <taxon>Bromeliae group (in: Brasilonema)</taxon>
    </lineage>
</organism>
<accession>A0ABX1P634</accession>
<dbReference type="EMBL" id="QMEB01000061">
    <property type="protein sequence ID" value="NMG19830.1"/>
    <property type="molecule type" value="Genomic_DNA"/>
</dbReference>
<proteinExistence type="predicted"/>
<dbReference type="InterPro" id="IPR015947">
    <property type="entry name" value="PUA-like_sf"/>
</dbReference>
<dbReference type="SUPFAM" id="SSF88697">
    <property type="entry name" value="PUA domain-like"/>
    <property type="match status" value="1"/>
</dbReference>
<sequence>MPCNILLLSIKPKYAHKIFEERTKQVELRRVRTRLNKGDLVFVYVSSPTKSFLGFFEVDFVIEKEATTDELKHFWKEVKDHAGINYQDFYKYYEGATVAVGIFLRNVKKFENPIDLYRLREKLSYLRPPQSYRYLNEREYKIIMSLGGENPAAITNQSE</sequence>
<evidence type="ECO:0000313" key="2">
    <source>
        <dbReference type="Proteomes" id="UP000718564"/>
    </source>
</evidence>
<name>A0ABX1P634_9CYAN</name>
<comment type="caution">
    <text evidence="1">The sequence shown here is derived from an EMBL/GenBank/DDBJ whole genome shotgun (WGS) entry which is preliminary data.</text>
</comment>
<dbReference type="Gene3D" id="2.30.130.30">
    <property type="entry name" value="Hypothetical protein"/>
    <property type="match status" value="1"/>
</dbReference>
<evidence type="ECO:0008006" key="3">
    <source>
        <dbReference type="Google" id="ProtNLM"/>
    </source>
</evidence>
<dbReference type="Proteomes" id="UP000718564">
    <property type="component" value="Unassembled WGS sequence"/>
</dbReference>
<evidence type="ECO:0000313" key="1">
    <source>
        <dbReference type="EMBL" id="NMG19830.1"/>
    </source>
</evidence>
<keyword evidence="2" id="KW-1185">Reference proteome</keyword>
<reference evidence="1 2" key="1">
    <citation type="submission" date="2018-06" db="EMBL/GenBank/DDBJ databases">
        <title>Comparative genomics of Brasilonema spp. strains.</title>
        <authorList>
            <person name="Alvarenga D.O."/>
            <person name="Fiore M.F."/>
            <person name="Varani A.M."/>
        </authorList>
    </citation>
    <scope>NUCLEOTIDE SEQUENCE [LARGE SCALE GENOMIC DNA]</scope>
    <source>
        <strain evidence="1 2">SPC951</strain>
    </source>
</reference>
<gene>
    <name evidence="1" type="ORF">DP116_10295</name>
</gene>
<protein>
    <recommendedName>
        <fullName evidence="3">ASCH domain-containing protein</fullName>
    </recommendedName>
</protein>